<keyword evidence="1" id="KW-0175">Coiled coil</keyword>
<dbReference type="eggNOG" id="ENOG5033G57">
    <property type="taxonomic scope" value="Bacteria"/>
</dbReference>
<name>W7YMN9_9BACL</name>
<gene>
    <name evidence="2" type="ORF">JCM16418_3871</name>
</gene>
<reference evidence="2 3" key="1">
    <citation type="journal article" date="2014" name="Genome Announc.">
        <title>Draft Genome Sequence of Paenibacillus pini JCM 16418T, Isolated from the Rhizosphere of Pine Tree.</title>
        <authorList>
            <person name="Yuki M."/>
            <person name="Oshima K."/>
            <person name="Suda W."/>
            <person name="Oshida Y."/>
            <person name="Kitamura K."/>
            <person name="Iida Y."/>
            <person name="Hattori M."/>
            <person name="Ohkuma M."/>
        </authorList>
    </citation>
    <scope>NUCLEOTIDE SEQUENCE [LARGE SCALE GENOMIC DNA]</scope>
    <source>
        <strain evidence="2 3">JCM 16418</strain>
    </source>
</reference>
<organism evidence="2 3">
    <name type="scientific">Paenibacillus pini JCM 16418</name>
    <dbReference type="NCBI Taxonomy" id="1236976"/>
    <lineage>
        <taxon>Bacteria</taxon>
        <taxon>Bacillati</taxon>
        <taxon>Bacillota</taxon>
        <taxon>Bacilli</taxon>
        <taxon>Bacillales</taxon>
        <taxon>Paenibacillaceae</taxon>
        <taxon>Paenibacillus</taxon>
    </lineage>
</organism>
<accession>W7YMN9</accession>
<dbReference type="AlphaFoldDB" id="W7YMN9"/>
<evidence type="ECO:0000313" key="2">
    <source>
        <dbReference type="EMBL" id="GAF09717.1"/>
    </source>
</evidence>
<dbReference type="RefSeq" id="WP_052020474.1">
    <property type="nucleotide sequence ID" value="NZ_BAVZ01000014.1"/>
</dbReference>
<sequence length="192" mass="21654">MEPWMIVVVLGAAALVYALLLPKQQKGEAASADKVVKEVEATLEQYMADIEKENDELVDLISQMKQDTSSRQLAQQEQLAELRQRIVLVEQQAAANDLRLNTAENKHSQQYFSEAKPSNSSENITLHSEEATTELEENISLKKHEPSIKDRYPELFEMYSNGKSVDVIGKMMGLHSGEVQLILQLAKQEELQ</sequence>
<dbReference type="EMBL" id="BAVZ01000014">
    <property type="protein sequence ID" value="GAF09717.1"/>
    <property type="molecule type" value="Genomic_DNA"/>
</dbReference>
<feature type="coiled-coil region" evidence="1">
    <location>
        <begin position="36"/>
        <end position="92"/>
    </location>
</feature>
<comment type="caution">
    <text evidence="2">The sequence shown here is derived from an EMBL/GenBank/DDBJ whole genome shotgun (WGS) entry which is preliminary data.</text>
</comment>
<evidence type="ECO:0000313" key="3">
    <source>
        <dbReference type="Proteomes" id="UP000019364"/>
    </source>
</evidence>
<dbReference type="STRING" id="1236976.JCM16418_3871"/>
<keyword evidence="3" id="KW-1185">Reference proteome</keyword>
<dbReference type="Proteomes" id="UP000019364">
    <property type="component" value="Unassembled WGS sequence"/>
</dbReference>
<protein>
    <submittedName>
        <fullName evidence="2">Uncharacterized protein</fullName>
    </submittedName>
</protein>
<proteinExistence type="predicted"/>
<evidence type="ECO:0000256" key="1">
    <source>
        <dbReference type="SAM" id="Coils"/>
    </source>
</evidence>